<name>A0A9P5TJZ9_GYMJU</name>
<evidence type="ECO:0000313" key="12">
    <source>
        <dbReference type="Proteomes" id="UP000724874"/>
    </source>
</evidence>
<dbReference type="PANTHER" id="PTHR46300:SF7">
    <property type="entry name" value="P450, PUTATIVE (EUROFUNG)-RELATED"/>
    <property type="match status" value="1"/>
</dbReference>
<comment type="cofactor">
    <cofactor evidence="1 9">
        <name>heme</name>
        <dbReference type="ChEBI" id="CHEBI:30413"/>
    </cofactor>
</comment>
<keyword evidence="6" id="KW-0560">Oxidoreductase</keyword>
<dbReference type="InterPro" id="IPR050364">
    <property type="entry name" value="Cytochrome_P450_fung"/>
</dbReference>
<dbReference type="PANTHER" id="PTHR46300">
    <property type="entry name" value="P450, PUTATIVE (EUROFUNG)-RELATED-RELATED"/>
    <property type="match status" value="1"/>
</dbReference>
<keyword evidence="10" id="KW-1133">Transmembrane helix</keyword>
<proteinExistence type="inferred from homology"/>
<comment type="pathway">
    <text evidence="2">Secondary metabolite biosynthesis.</text>
</comment>
<comment type="caution">
    <text evidence="11">The sequence shown here is derived from an EMBL/GenBank/DDBJ whole genome shotgun (WGS) entry which is preliminary data.</text>
</comment>
<dbReference type="InterPro" id="IPR036396">
    <property type="entry name" value="Cyt_P450_sf"/>
</dbReference>
<evidence type="ECO:0000256" key="4">
    <source>
        <dbReference type="ARBA" id="ARBA00022617"/>
    </source>
</evidence>
<feature type="transmembrane region" description="Helical" evidence="10">
    <location>
        <begin position="6"/>
        <end position="28"/>
    </location>
</feature>
<dbReference type="InterPro" id="IPR001128">
    <property type="entry name" value="Cyt_P450"/>
</dbReference>
<protein>
    <submittedName>
        <fullName evidence="11">Cytochrome P450</fullName>
    </submittedName>
</protein>
<comment type="similarity">
    <text evidence="3">Belongs to the cytochrome P450 family.</text>
</comment>
<evidence type="ECO:0000256" key="6">
    <source>
        <dbReference type="ARBA" id="ARBA00023002"/>
    </source>
</evidence>
<evidence type="ECO:0000256" key="8">
    <source>
        <dbReference type="ARBA" id="ARBA00023033"/>
    </source>
</evidence>
<evidence type="ECO:0000256" key="1">
    <source>
        <dbReference type="ARBA" id="ARBA00001971"/>
    </source>
</evidence>
<dbReference type="GO" id="GO:0020037">
    <property type="term" value="F:heme binding"/>
    <property type="evidence" value="ECO:0007669"/>
    <property type="project" value="InterPro"/>
</dbReference>
<evidence type="ECO:0000256" key="10">
    <source>
        <dbReference type="SAM" id="Phobius"/>
    </source>
</evidence>
<sequence length="523" mass="59598">MAHGEISVYNLAMYLVLASCFLAAWLIGKIVQTLITNRRHVRYPPGPKPKPIIGNMFDFPETKGYEAYVQWGKKYKSGFVYASALGNNILVVNKLEDADELFDRRAKMYSDRPVIPIMKLMGWDWNIAFLRYGKSWRLHRKLCQQIFRAEAARDYHPLLLKKVHEMLRRLLEDPSKFEEHSKMFSISLPMESMYGYEVKSFDDPCIVAADASILLAANLLAPGGTLINVFPALGRVPAWFPGATSRRTAEKIKTLGKEMQRIPLEFVKKRIEEGTATPSFVAGFFKKKEEVGASEEEEEAVRHIGSTIYSAASDTTISLTYSLFYLMAANPAIQRRAQTELDDVVGISRLPDFDDRPSLPYIEAIYRELLRFAPPTPLGMPHALTEDDVYKGYFIPKGTMVLGNIWAMTRDEELYEEPYKFNPERFLHENGELNDNKRIITYGFGRRVCVGKYVGSASIWIIIASTLACFNLEKCKDEFGNEIPINDDSDDFSGFFRHKAKFQCSFIPRSPMAAELIRKTSNN</sequence>
<dbReference type="GO" id="GO:0016705">
    <property type="term" value="F:oxidoreductase activity, acting on paired donors, with incorporation or reduction of molecular oxygen"/>
    <property type="evidence" value="ECO:0007669"/>
    <property type="project" value="InterPro"/>
</dbReference>
<evidence type="ECO:0000256" key="5">
    <source>
        <dbReference type="ARBA" id="ARBA00022723"/>
    </source>
</evidence>
<dbReference type="CDD" id="cd11065">
    <property type="entry name" value="CYP64-like"/>
    <property type="match status" value="1"/>
</dbReference>
<dbReference type="AlphaFoldDB" id="A0A9P5TJZ9"/>
<evidence type="ECO:0000256" key="2">
    <source>
        <dbReference type="ARBA" id="ARBA00005179"/>
    </source>
</evidence>
<accession>A0A9P5TJZ9</accession>
<dbReference type="Pfam" id="PF00067">
    <property type="entry name" value="p450"/>
    <property type="match status" value="1"/>
</dbReference>
<evidence type="ECO:0000256" key="9">
    <source>
        <dbReference type="PIRSR" id="PIRSR602401-1"/>
    </source>
</evidence>
<keyword evidence="7 9" id="KW-0408">Iron</keyword>
<dbReference type="PRINTS" id="PR00463">
    <property type="entry name" value="EP450I"/>
</dbReference>
<dbReference type="GO" id="GO:0004497">
    <property type="term" value="F:monooxygenase activity"/>
    <property type="evidence" value="ECO:0007669"/>
    <property type="project" value="UniProtKB-KW"/>
</dbReference>
<dbReference type="Gene3D" id="1.10.630.10">
    <property type="entry name" value="Cytochrome P450"/>
    <property type="match status" value="1"/>
</dbReference>
<keyword evidence="4 9" id="KW-0349">Heme</keyword>
<organism evidence="11 12">
    <name type="scientific">Gymnopilus junonius</name>
    <name type="common">Spectacular rustgill mushroom</name>
    <name type="synonym">Gymnopilus spectabilis subsp. junonius</name>
    <dbReference type="NCBI Taxonomy" id="109634"/>
    <lineage>
        <taxon>Eukaryota</taxon>
        <taxon>Fungi</taxon>
        <taxon>Dikarya</taxon>
        <taxon>Basidiomycota</taxon>
        <taxon>Agaricomycotina</taxon>
        <taxon>Agaricomycetes</taxon>
        <taxon>Agaricomycetidae</taxon>
        <taxon>Agaricales</taxon>
        <taxon>Agaricineae</taxon>
        <taxon>Hymenogastraceae</taxon>
        <taxon>Gymnopilus</taxon>
    </lineage>
</organism>
<evidence type="ECO:0000256" key="3">
    <source>
        <dbReference type="ARBA" id="ARBA00010617"/>
    </source>
</evidence>
<keyword evidence="10" id="KW-0472">Membrane</keyword>
<feature type="binding site" description="axial binding residue" evidence="9">
    <location>
        <position position="449"/>
    </location>
    <ligand>
        <name>heme</name>
        <dbReference type="ChEBI" id="CHEBI:30413"/>
    </ligand>
    <ligandPart>
        <name>Fe</name>
        <dbReference type="ChEBI" id="CHEBI:18248"/>
    </ligandPart>
</feature>
<keyword evidence="12" id="KW-1185">Reference proteome</keyword>
<dbReference type="OrthoDB" id="2789670at2759"/>
<keyword evidence="5 9" id="KW-0479">Metal-binding</keyword>
<keyword evidence="10" id="KW-0812">Transmembrane</keyword>
<dbReference type="InterPro" id="IPR002401">
    <property type="entry name" value="Cyt_P450_E_grp-I"/>
</dbReference>
<dbReference type="EMBL" id="JADNYJ010000076">
    <property type="protein sequence ID" value="KAF8890285.1"/>
    <property type="molecule type" value="Genomic_DNA"/>
</dbReference>
<dbReference type="Proteomes" id="UP000724874">
    <property type="component" value="Unassembled WGS sequence"/>
</dbReference>
<evidence type="ECO:0000313" key="11">
    <source>
        <dbReference type="EMBL" id="KAF8890285.1"/>
    </source>
</evidence>
<dbReference type="GO" id="GO:0005506">
    <property type="term" value="F:iron ion binding"/>
    <property type="evidence" value="ECO:0007669"/>
    <property type="project" value="InterPro"/>
</dbReference>
<gene>
    <name evidence="11" type="ORF">CPB84DRAFT_1402035</name>
</gene>
<reference evidence="11" key="1">
    <citation type="submission" date="2020-11" db="EMBL/GenBank/DDBJ databases">
        <authorList>
            <consortium name="DOE Joint Genome Institute"/>
            <person name="Ahrendt S."/>
            <person name="Riley R."/>
            <person name="Andreopoulos W."/>
            <person name="LaButti K."/>
            <person name="Pangilinan J."/>
            <person name="Ruiz-duenas F.J."/>
            <person name="Barrasa J.M."/>
            <person name="Sanchez-Garcia M."/>
            <person name="Camarero S."/>
            <person name="Miyauchi S."/>
            <person name="Serrano A."/>
            <person name="Linde D."/>
            <person name="Babiker R."/>
            <person name="Drula E."/>
            <person name="Ayuso-Fernandez I."/>
            <person name="Pacheco R."/>
            <person name="Padilla G."/>
            <person name="Ferreira P."/>
            <person name="Barriuso J."/>
            <person name="Kellner H."/>
            <person name="Castanera R."/>
            <person name="Alfaro M."/>
            <person name="Ramirez L."/>
            <person name="Pisabarro A.G."/>
            <person name="Kuo A."/>
            <person name="Tritt A."/>
            <person name="Lipzen A."/>
            <person name="He G."/>
            <person name="Yan M."/>
            <person name="Ng V."/>
            <person name="Cullen D."/>
            <person name="Martin F."/>
            <person name="Rosso M.-N."/>
            <person name="Henrissat B."/>
            <person name="Hibbett D."/>
            <person name="Martinez A.T."/>
            <person name="Grigoriev I.V."/>
        </authorList>
    </citation>
    <scope>NUCLEOTIDE SEQUENCE</scope>
    <source>
        <strain evidence="11">AH 44721</strain>
    </source>
</reference>
<keyword evidence="8" id="KW-0503">Monooxygenase</keyword>
<dbReference type="SUPFAM" id="SSF48264">
    <property type="entry name" value="Cytochrome P450"/>
    <property type="match status" value="1"/>
</dbReference>
<evidence type="ECO:0000256" key="7">
    <source>
        <dbReference type="ARBA" id="ARBA00023004"/>
    </source>
</evidence>